<feature type="non-terminal residue" evidence="6">
    <location>
        <position position="1"/>
    </location>
</feature>
<sequence>HNALKNESGVHRVQRIPKTEKGGRIHTSTATVAVLPKVPPTEMEIDPKDFKVDTFRASSHGGQHVQKVETAVRITHLPTGTIATCQDERSQVQNRRKAMEILRSKLYQMMQKQQKSSVDELRRKQVKSAERAEKIRTWNFPNNKVTDHRLNIKVIGVKEILDGNLNNLLQKVNRFAK</sequence>
<comment type="caution">
    <text evidence="6">The sequence shown here is derived from an EMBL/GenBank/DDBJ whole genome shotgun (WGS) entry which is preliminary data.</text>
</comment>
<protein>
    <recommendedName>
        <fullName evidence="7">Prokaryotic-type class I peptide chain release factors domain-containing protein</fullName>
    </recommendedName>
</protein>
<feature type="domain" description="Peptide chain release factor" evidence="5">
    <location>
        <begin position="2"/>
        <end position="32"/>
    </location>
</feature>
<dbReference type="PANTHER" id="PTHR43804">
    <property type="entry name" value="LD18447P"/>
    <property type="match status" value="1"/>
</dbReference>
<evidence type="ECO:0000256" key="1">
    <source>
        <dbReference type="ARBA" id="ARBA00010835"/>
    </source>
</evidence>
<evidence type="ECO:0000256" key="2">
    <source>
        <dbReference type="ARBA" id="ARBA00022481"/>
    </source>
</evidence>
<evidence type="ECO:0000313" key="6">
    <source>
        <dbReference type="EMBL" id="GAJ21570.1"/>
    </source>
</evidence>
<dbReference type="Gene3D" id="3.30.70.1660">
    <property type="match status" value="1"/>
</dbReference>
<keyword evidence="3" id="KW-0648">Protein biosynthesis</keyword>
<dbReference type="Gene3D" id="3.30.160.20">
    <property type="match status" value="1"/>
</dbReference>
<keyword evidence="2" id="KW-0488">Methylation</keyword>
<dbReference type="InterPro" id="IPR000352">
    <property type="entry name" value="Pep_chain_release_fac_I"/>
</dbReference>
<dbReference type="AlphaFoldDB" id="X1W196"/>
<gene>
    <name evidence="6" type="ORF">S12H4_57176</name>
</gene>
<comment type="similarity">
    <text evidence="1">Belongs to the prokaryotic/mitochondrial release factor family.</text>
</comment>
<dbReference type="PANTHER" id="PTHR43804:SF7">
    <property type="entry name" value="LD18447P"/>
    <property type="match status" value="1"/>
</dbReference>
<dbReference type="EMBL" id="BARW01036932">
    <property type="protein sequence ID" value="GAJ21570.1"/>
    <property type="molecule type" value="Genomic_DNA"/>
</dbReference>
<dbReference type="InterPro" id="IPR005139">
    <property type="entry name" value="PCRF"/>
</dbReference>
<name>X1W196_9ZZZZ</name>
<accession>X1W196</accession>
<proteinExistence type="inferred from homology"/>
<dbReference type="FunFam" id="3.30.160.20:FF:000004">
    <property type="entry name" value="Peptide chain release factor 1"/>
    <property type="match status" value="1"/>
</dbReference>
<dbReference type="Pfam" id="PF03462">
    <property type="entry name" value="PCRF"/>
    <property type="match status" value="1"/>
</dbReference>
<evidence type="ECO:0000259" key="4">
    <source>
        <dbReference type="Pfam" id="PF00472"/>
    </source>
</evidence>
<evidence type="ECO:0008006" key="7">
    <source>
        <dbReference type="Google" id="ProtNLM"/>
    </source>
</evidence>
<dbReference type="Pfam" id="PF00472">
    <property type="entry name" value="RF-1"/>
    <property type="match status" value="1"/>
</dbReference>
<evidence type="ECO:0000259" key="5">
    <source>
        <dbReference type="Pfam" id="PF03462"/>
    </source>
</evidence>
<feature type="domain" description="Prokaryotic-type class I peptide chain release factors" evidence="4">
    <location>
        <begin position="42"/>
        <end position="149"/>
    </location>
</feature>
<dbReference type="GO" id="GO:0005737">
    <property type="term" value="C:cytoplasm"/>
    <property type="evidence" value="ECO:0007669"/>
    <property type="project" value="UniProtKB-ARBA"/>
</dbReference>
<dbReference type="GO" id="GO:0003747">
    <property type="term" value="F:translation release factor activity"/>
    <property type="evidence" value="ECO:0007669"/>
    <property type="project" value="InterPro"/>
</dbReference>
<reference evidence="6" key="1">
    <citation type="journal article" date="2014" name="Front. Microbiol.">
        <title>High frequency of phylogenetically diverse reductive dehalogenase-homologous genes in deep subseafloor sedimentary metagenomes.</title>
        <authorList>
            <person name="Kawai M."/>
            <person name="Futagami T."/>
            <person name="Toyoda A."/>
            <person name="Takaki Y."/>
            <person name="Nishi S."/>
            <person name="Hori S."/>
            <person name="Arai W."/>
            <person name="Tsubouchi T."/>
            <person name="Morono Y."/>
            <person name="Uchiyama I."/>
            <person name="Ito T."/>
            <person name="Fujiyama A."/>
            <person name="Inagaki F."/>
            <person name="Takami H."/>
        </authorList>
    </citation>
    <scope>NUCLEOTIDE SEQUENCE</scope>
    <source>
        <strain evidence="6">Expedition CK06-06</strain>
    </source>
</reference>
<dbReference type="InterPro" id="IPR050057">
    <property type="entry name" value="Prokaryotic/Mito_RF"/>
</dbReference>
<organism evidence="6">
    <name type="scientific">marine sediment metagenome</name>
    <dbReference type="NCBI Taxonomy" id="412755"/>
    <lineage>
        <taxon>unclassified sequences</taxon>
        <taxon>metagenomes</taxon>
        <taxon>ecological metagenomes</taxon>
    </lineage>
</organism>
<dbReference type="InterPro" id="IPR045853">
    <property type="entry name" value="Pep_chain_release_fac_I_sf"/>
</dbReference>
<dbReference type="SUPFAM" id="SSF75620">
    <property type="entry name" value="Release factor"/>
    <property type="match status" value="1"/>
</dbReference>
<evidence type="ECO:0000256" key="3">
    <source>
        <dbReference type="ARBA" id="ARBA00022917"/>
    </source>
</evidence>